<dbReference type="HOGENOM" id="CLU_000604_84_3_11"/>
<evidence type="ECO:0000256" key="4">
    <source>
        <dbReference type="ARBA" id="ARBA00022692"/>
    </source>
</evidence>
<evidence type="ECO:0000256" key="6">
    <source>
        <dbReference type="ARBA" id="ARBA00022807"/>
    </source>
</evidence>
<dbReference type="AlphaFoldDB" id="E3H3Z2"/>
<evidence type="ECO:0000256" key="9">
    <source>
        <dbReference type="ARBA" id="ARBA00022989"/>
    </source>
</evidence>
<feature type="transmembrane region" description="Helical" evidence="13">
    <location>
        <begin position="199"/>
        <end position="226"/>
    </location>
</feature>
<sequence>MVRRIKPLHQVTQTECGLVACVMLMKALGSPITLREAREKYEVGRDGLTIRQIRDLLTNQGLAPRVLKVPDSAIFDIPTPAIAYWKKSHFVMVESVGSSFTILDPAVGRRKLSATDFSSGFSGILIVGSPPFIREKAKAEPSPWLSILPVARANRGRIAMLMLLAMATVVTTLASPLAVSGAVSSLMENQSTPSMMALVLFLGVMATLLLINVINVLIAVSAAVAIGRDLAAKVFSSLLDLPFKYFALRNRGEILYRIHATNQIESFLTDEVARSVGSALTVTAAAIGLLWLSPPIGCLAILVFSGMWLLLVVARRKTTQWADAEMHFESLANAVQVDSITAVSLIKTGGLKESTFHEWINPFDNGVRWRKKREFLEGLVQTAATFVQTLSPLVFTVAALSGTIGQSMNLGGALGLQMLSGVFFSQLTVISQLAARWGTAISSARRIDDILSHSKDKIFYGNKPIELSGRVKLQNVDFAYTNLSPLAITGINFEIKPGEHVAFVGPSGSGKSSLAKLIVGLYSPTHGQILFNGMPLRYHEEASFRAQVAYVEQDSQLLNATIWDNIALGRSNVSFNDVRDAAMKASINDDIEGMPMGYDTFLTNGGDNISGGQRQRIALARALFGDPKVLVLDEATSGLDRASEQRVLKSLEGMCQTRITIAHRLDTIRSADRIFVMDKGKIIASGDHNMLLRECELYAELYKEQGY</sequence>
<evidence type="ECO:0000313" key="17">
    <source>
        <dbReference type="EMBL" id="ADP40536.1"/>
    </source>
</evidence>
<gene>
    <name evidence="17" type="ordered locus">HMPREF0733_11079</name>
</gene>
<evidence type="ECO:0000259" key="16">
    <source>
        <dbReference type="PROSITE" id="PS50990"/>
    </source>
</evidence>
<dbReference type="InterPro" id="IPR011527">
    <property type="entry name" value="ABC1_TM_dom"/>
</dbReference>
<dbReference type="Gene3D" id="3.90.70.10">
    <property type="entry name" value="Cysteine proteinases"/>
    <property type="match status" value="1"/>
</dbReference>
<dbReference type="GO" id="GO:0034040">
    <property type="term" value="F:ATPase-coupled lipid transmembrane transporter activity"/>
    <property type="evidence" value="ECO:0007669"/>
    <property type="project" value="TreeGrafter"/>
</dbReference>
<dbReference type="GO" id="GO:0005886">
    <property type="term" value="C:plasma membrane"/>
    <property type="evidence" value="ECO:0007669"/>
    <property type="project" value="UniProtKB-SubCell"/>
</dbReference>
<organism evidence="17 18">
    <name type="scientific">Rothia dentocariosa (strain ATCC 17931 / CDC X599 / XDIA)</name>
    <dbReference type="NCBI Taxonomy" id="762948"/>
    <lineage>
        <taxon>Bacteria</taxon>
        <taxon>Bacillati</taxon>
        <taxon>Actinomycetota</taxon>
        <taxon>Actinomycetes</taxon>
        <taxon>Micrococcales</taxon>
        <taxon>Micrococcaceae</taxon>
        <taxon>Rothia</taxon>
    </lineage>
</organism>
<keyword evidence="10 13" id="KW-0472">Membrane</keyword>
<feature type="transmembrane region" description="Helical" evidence="13">
    <location>
        <begin position="158"/>
        <end position="179"/>
    </location>
</feature>
<keyword evidence="7 17" id="KW-0067">ATP-binding</keyword>
<dbReference type="GO" id="GO:0008234">
    <property type="term" value="F:cysteine-type peptidase activity"/>
    <property type="evidence" value="ECO:0007669"/>
    <property type="project" value="UniProtKB-KW"/>
</dbReference>
<evidence type="ECO:0000256" key="1">
    <source>
        <dbReference type="ARBA" id="ARBA00004651"/>
    </source>
</evidence>
<evidence type="ECO:0000256" key="8">
    <source>
        <dbReference type="ARBA" id="ARBA00022927"/>
    </source>
</evidence>
<keyword evidence="3" id="KW-1003">Cell membrane</keyword>
<keyword evidence="2" id="KW-0813">Transport</keyword>
<dbReference type="Proteomes" id="UP000000387">
    <property type="component" value="Chromosome"/>
</dbReference>
<dbReference type="KEGG" id="rdn:HMPREF0733_11079"/>
<evidence type="ECO:0000256" key="11">
    <source>
        <dbReference type="ARBA" id="ARBA00043264"/>
    </source>
</evidence>
<feature type="domain" description="ABC transporter" evidence="14">
    <location>
        <begin position="471"/>
        <end position="704"/>
    </location>
</feature>
<comment type="subcellular location">
    <subcellularLocation>
        <location evidence="1">Cell membrane</location>
        <topology evidence="1">Multi-pass membrane protein</topology>
    </subcellularLocation>
</comment>
<keyword evidence="4 13" id="KW-0812">Transmembrane</keyword>
<name>E3H3Z2_ROTDC</name>
<feature type="domain" description="Peptidase C39" evidence="16">
    <location>
        <begin position="10"/>
        <end position="128"/>
    </location>
</feature>
<evidence type="ECO:0000313" key="18">
    <source>
        <dbReference type="Proteomes" id="UP000000387"/>
    </source>
</evidence>
<dbReference type="PANTHER" id="PTHR24221:SF654">
    <property type="entry name" value="ATP-BINDING CASSETTE SUB-FAMILY B MEMBER 6"/>
    <property type="match status" value="1"/>
</dbReference>
<proteinExistence type="inferred from homology"/>
<protein>
    <submittedName>
        <fullName evidence="17">ABC transporter, ATP-binding protein</fullName>
    </submittedName>
</protein>
<dbReference type="InterPro" id="IPR036640">
    <property type="entry name" value="ABC1_TM_sf"/>
</dbReference>
<feature type="transmembrane region" description="Helical" evidence="13">
    <location>
        <begin position="296"/>
        <end position="314"/>
    </location>
</feature>
<dbReference type="InterPro" id="IPR017871">
    <property type="entry name" value="ABC_transporter-like_CS"/>
</dbReference>
<keyword evidence="11" id="KW-0080">Bacteriocin transport</keyword>
<keyword evidence="5" id="KW-0547">Nucleotide-binding</keyword>
<dbReference type="GO" id="GO:0006508">
    <property type="term" value="P:proteolysis"/>
    <property type="evidence" value="ECO:0007669"/>
    <property type="project" value="InterPro"/>
</dbReference>
<evidence type="ECO:0000256" key="10">
    <source>
        <dbReference type="ARBA" id="ARBA00023136"/>
    </source>
</evidence>
<evidence type="ECO:0000256" key="13">
    <source>
        <dbReference type="SAM" id="Phobius"/>
    </source>
</evidence>
<dbReference type="GO" id="GO:0043213">
    <property type="term" value="P:bacteriocin transport"/>
    <property type="evidence" value="ECO:0007669"/>
    <property type="project" value="UniProtKB-KW"/>
</dbReference>
<dbReference type="MEROPS" id="C39.004"/>
<comment type="similarity">
    <text evidence="12">Belongs to the ABC transporter superfamily. Lipid exporter (TC 3.A.1.106) family.</text>
</comment>
<keyword evidence="8" id="KW-0653">Protein transport</keyword>
<keyword evidence="6" id="KW-0378">Hydrolase</keyword>
<dbReference type="InterPro" id="IPR003439">
    <property type="entry name" value="ABC_transporter-like_ATP-bd"/>
</dbReference>
<dbReference type="eggNOG" id="COG2274">
    <property type="taxonomic scope" value="Bacteria"/>
</dbReference>
<dbReference type="SUPFAM" id="SSF52540">
    <property type="entry name" value="P-loop containing nucleoside triphosphate hydrolases"/>
    <property type="match status" value="1"/>
</dbReference>
<evidence type="ECO:0000256" key="7">
    <source>
        <dbReference type="ARBA" id="ARBA00022840"/>
    </source>
</evidence>
<evidence type="ECO:0000256" key="3">
    <source>
        <dbReference type="ARBA" id="ARBA00022475"/>
    </source>
</evidence>
<evidence type="ECO:0000259" key="15">
    <source>
        <dbReference type="PROSITE" id="PS50929"/>
    </source>
</evidence>
<evidence type="ECO:0000256" key="2">
    <source>
        <dbReference type="ARBA" id="ARBA00022448"/>
    </source>
</evidence>
<dbReference type="SMART" id="SM00382">
    <property type="entry name" value="AAA"/>
    <property type="match status" value="1"/>
</dbReference>
<feature type="domain" description="ABC transmembrane type-1" evidence="15">
    <location>
        <begin position="159"/>
        <end position="439"/>
    </location>
</feature>
<dbReference type="Gene3D" id="3.40.50.300">
    <property type="entry name" value="P-loop containing nucleotide triphosphate hydrolases"/>
    <property type="match status" value="1"/>
</dbReference>
<dbReference type="PROSITE" id="PS50929">
    <property type="entry name" value="ABC_TM1F"/>
    <property type="match status" value="1"/>
</dbReference>
<dbReference type="GO" id="GO:0015031">
    <property type="term" value="P:protein transport"/>
    <property type="evidence" value="ECO:0007669"/>
    <property type="project" value="UniProtKB-KW"/>
</dbReference>
<dbReference type="InterPro" id="IPR039421">
    <property type="entry name" value="Type_1_exporter"/>
</dbReference>
<dbReference type="PROSITE" id="PS50893">
    <property type="entry name" value="ABC_TRANSPORTER_2"/>
    <property type="match status" value="1"/>
</dbReference>
<dbReference type="InterPro" id="IPR003593">
    <property type="entry name" value="AAA+_ATPase"/>
</dbReference>
<keyword evidence="9 13" id="KW-1133">Transmembrane helix</keyword>
<dbReference type="PANTHER" id="PTHR24221">
    <property type="entry name" value="ATP-BINDING CASSETTE SUB-FAMILY B"/>
    <property type="match status" value="1"/>
</dbReference>
<dbReference type="FunFam" id="3.40.50.300:FF:000299">
    <property type="entry name" value="ABC transporter ATP-binding protein/permease"/>
    <property type="match status" value="1"/>
</dbReference>
<dbReference type="GO" id="GO:0005524">
    <property type="term" value="F:ATP binding"/>
    <property type="evidence" value="ECO:0007669"/>
    <property type="project" value="UniProtKB-KW"/>
</dbReference>
<keyword evidence="6" id="KW-0645">Protease</keyword>
<dbReference type="Pfam" id="PF00664">
    <property type="entry name" value="ABC_membrane"/>
    <property type="match status" value="1"/>
</dbReference>
<dbReference type="Pfam" id="PF00005">
    <property type="entry name" value="ABC_tran"/>
    <property type="match status" value="1"/>
</dbReference>
<evidence type="ECO:0000256" key="5">
    <source>
        <dbReference type="ARBA" id="ARBA00022741"/>
    </source>
</evidence>
<dbReference type="SUPFAM" id="SSF90123">
    <property type="entry name" value="ABC transporter transmembrane region"/>
    <property type="match status" value="1"/>
</dbReference>
<dbReference type="InterPro" id="IPR027417">
    <property type="entry name" value="P-loop_NTPase"/>
</dbReference>
<dbReference type="PROSITE" id="PS50990">
    <property type="entry name" value="PEPTIDASE_C39"/>
    <property type="match status" value="1"/>
</dbReference>
<accession>E3H3Z2</accession>
<dbReference type="Gene3D" id="1.20.1560.10">
    <property type="entry name" value="ABC transporter type 1, transmembrane domain"/>
    <property type="match status" value="1"/>
</dbReference>
<dbReference type="PROSITE" id="PS00211">
    <property type="entry name" value="ABC_TRANSPORTER_1"/>
    <property type="match status" value="1"/>
</dbReference>
<dbReference type="EMBL" id="CP002280">
    <property type="protein sequence ID" value="ADP40536.1"/>
    <property type="molecule type" value="Genomic_DNA"/>
</dbReference>
<dbReference type="InterPro" id="IPR005074">
    <property type="entry name" value="Peptidase_C39"/>
</dbReference>
<dbReference type="GO" id="GO:0016887">
    <property type="term" value="F:ATP hydrolysis activity"/>
    <property type="evidence" value="ECO:0007669"/>
    <property type="project" value="InterPro"/>
</dbReference>
<dbReference type="GO" id="GO:0140359">
    <property type="term" value="F:ABC-type transporter activity"/>
    <property type="evidence" value="ECO:0007669"/>
    <property type="project" value="InterPro"/>
</dbReference>
<evidence type="ECO:0000259" key="14">
    <source>
        <dbReference type="PROSITE" id="PS50893"/>
    </source>
</evidence>
<keyword evidence="6" id="KW-0788">Thiol protease</keyword>
<evidence type="ECO:0000256" key="12">
    <source>
        <dbReference type="ARBA" id="ARBA00061644"/>
    </source>
</evidence>
<dbReference type="Pfam" id="PF03412">
    <property type="entry name" value="Peptidase_C39"/>
    <property type="match status" value="1"/>
</dbReference>
<reference evidence="18" key="1">
    <citation type="submission" date="2010-10" db="EMBL/GenBank/DDBJ databases">
        <title>The complete genome of Rothia dentocariosa ATCC 17931.</title>
        <authorList>
            <person name="Muzny D."/>
            <person name="Qin X."/>
            <person name="Buhay C."/>
            <person name="Dugan-Rocha S."/>
            <person name="Ding Y."/>
            <person name="Chen G."/>
            <person name="Hawes A."/>
            <person name="Holder M."/>
            <person name="Jhangiani S."/>
            <person name="Johnson A."/>
            <person name="Khan Z."/>
            <person name="Li Z."/>
            <person name="Liu W."/>
            <person name="Liu X."/>
            <person name="Perez L."/>
            <person name="Shen H."/>
            <person name="Wang Q."/>
            <person name="Watt J."/>
            <person name="Xi L."/>
            <person name="Xin Y."/>
            <person name="Zhou J."/>
            <person name="Deng J."/>
            <person name="Jiang H."/>
            <person name="Liu Y."/>
            <person name="Qu J."/>
            <person name="Song X.-Z."/>
            <person name="Zhang L."/>
            <person name="Villasana D."/>
            <person name="Johnson A."/>
            <person name="Liu J."/>
            <person name="Liyanage D."/>
            <person name="Lorensuhewa L."/>
            <person name="Robinson T."/>
            <person name="Song A."/>
            <person name="Song B.-B."/>
            <person name="Dinh H."/>
            <person name="Thornton R."/>
            <person name="Coyle M."/>
            <person name="Francisco L."/>
            <person name="Jackson L."/>
            <person name="Javaid M."/>
            <person name="Korchina V."/>
            <person name="Kovar C."/>
            <person name="Mata R."/>
            <person name="Mathew T."/>
            <person name="Ngo R."/>
            <person name="Nguyen L."/>
            <person name="Nguyen N."/>
            <person name="Okwuonu G."/>
            <person name="Ongeri F."/>
            <person name="Pham C."/>
            <person name="Simmons D."/>
            <person name="Wilczek-Boney K."/>
            <person name="Hale W."/>
            <person name="Jakkamsetti A."/>
            <person name="Pham P."/>
            <person name="Ruth R."/>
            <person name="San Lucas F."/>
            <person name="Warren J."/>
            <person name="Zhang J."/>
            <person name="Zhao Z."/>
            <person name="Zhou C."/>
            <person name="Zhu D."/>
            <person name="Lee S."/>
            <person name="Bess C."/>
            <person name="Blankenburg K."/>
            <person name="Forbes L."/>
            <person name="Fu Q."/>
            <person name="Gubbala S."/>
            <person name="Hirani K."/>
            <person name="Jayaseelan J.C."/>
            <person name="Lara F."/>
            <person name="Munidasa M."/>
            <person name="Palculict T."/>
            <person name="Patil S."/>
            <person name="Pu L.-L."/>
            <person name="Saada N."/>
            <person name="Tang L."/>
            <person name="Weissenberger G."/>
            <person name="Zhu Y."/>
            <person name="Hemphill L."/>
            <person name="Shang Y."/>
            <person name="Youmans B."/>
            <person name="Ayvaz T."/>
            <person name="Ross M."/>
            <person name="Santibanez J."/>
            <person name="Aqrawi P."/>
            <person name="Gross S."/>
            <person name="Joshi V."/>
            <person name="Fowler G."/>
            <person name="Nazareth L."/>
            <person name="Reid J."/>
            <person name="Worley K."/>
            <person name="Petrosino J."/>
            <person name="Highlander S."/>
            <person name="Gibbs R."/>
        </authorList>
    </citation>
    <scope>NUCLEOTIDE SEQUENCE [LARGE SCALE GENOMIC DNA]</scope>
    <source>
        <strain evidence="18">ATCC 17931 / CDC X599 / XDIA</strain>
    </source>
</reference>